<accession>A0AAV4R6S2</accession>
<name>A0AAV4R6S2_CAEEX</name>
<dbReference type="EMBL" id="BPLR01007295">
    <property type="protein sequence ID" value="GIY15897.1"/>
    <property type="molecule type" value="Genomic_DNA"/>
</dbReference>
<keyword evidence="2" id="KW-1185">Reference proteome</keyword>
<protein>
    <submittedName>
        <fullName evidence="1">Uncharacterized protein</fullName>
    </submittedName>
</protein>
<reference evidence="1 2" key="1">
    <citation type="submission" date="2021-06" db="EMBL/GenBank/DDBJ databases">
        <title>Caerostris extrusa draft genome.</title>
        <authorList>
            <person name="Kono N."/>
            <person name="Arakawa K."/>
        </authorList>
    </citation>
    <scope>NUCLEOTIDE SEQUENCE [LARGE SCALE GENOMIC DNA]</scope>
</reference>
<dbReference type="AlphaFoldDB" id="A0AAV4R6S2"/>
<proteinExistence type="predicted"/>
<comment type="caution">
    <text evidence="1">The sequence shown here is derived from an EMBL/GenBank/DDBJ whole genome shotgun (WGS) entry which is preliminary data.</text>
</comment>
<dbReference type="Proteomes" id="UP001054945">
    <property type="component" value="Unassembled WGS sequence"/>
</dbReference>
<gene>
    <name evidence="1" type="ORF">CEXT_745241</name>
</gene>
<organism evidence="1 2">
    <name type="scientific">Caerostris extrusa</name>
    <name type="common">Bark spider</name>
    <name type="synonym">Caerostris bankana</name>
    <dbReference type="NCBI Taxonomy" id="172846"/>
    <lineage>
        <taxon>Eukaryota</taxon>
        <taxon>Metazoa</taxon>
        <taxon>Ecdysozoa</taxon>
        <taxon>Arthropoda</taxon>
        <taxon>Chelicerata</taxon>
        <taxon>Arachnida</taxon>
        <taxon>Araneae</taxon>
        <taxon>Araneomorphae</taxon>
        <taxon>Entelegynae</taxon>
        <taxon>Araneoidea</taxon>
        <taxon>Araneidae</taxon>
        <taxon>Caerostris</taxon>
    </lineage>
</organism>
<evidence type="ECO:0000313" key="2">
    <source>
        <dbReference type="Proteomes" id="UP001054945"/>
    </source>
</evidence>
<evidence type="ECO:0000313" key="1">
    <source>
        <dbReference type="EMBL" id="GIY15897.1"/>
    </source>
</evidence>
<sequence>MTASQEPKRTRGPLPYDHPDSAYMAFCANELAWIGTGRISIHLEVPTCSSDVVEVVAQESQISPHQF</sequence>